<dbReference type="OMA" id="FQIFARA"/>
<dbReference type="RefSeq" id="XP_044362613.1">
    <property type="nucleotide sequence ID" value="XM_044506678.1"/>
</dbReference>
<dbReference type="SUPFAM" id="SSF56399">
    <property type="entry name" value="ADP-ribosylation"/>
    <property type="match status" value="1"/>
</dbReference>
<evidence type="ECO:0000256" key="3">
    <source>
        <dbReference type="ARBA" id="ARBA00023016"/>
    </source>
</evidence>
<evidence type="ECO:0000313" key="9">
    <source>
        <dbReference type="Proteomes" id="UP000019116"/>
    </source>
</evidence>
<dbReference type="Gramene" id="TraesCS4A02G059400.1">
    <property type="protein sequence ID" value="TraesCS4A02G059400.1"/>
    <property type="gene ID" value="TraesCS4A02G059400"/>
</dbReference>
<keyword evidence="3" id="KW-0346">Stress response</keyword>
<dbReference type="Gramene" id="TraesCS4A03G0117800.1">
    <property type="protein sequence ID" value="TraesCS4A03G0117800.1.CDS"/>
    <property type="gene ID" value="TraesCS4A03G0117800"/>
</dbReference>
<dbReference type="PANTHER" id="PTHR32263">
    <property type="entry name" value="INACTIVE POLY [ADP-RIBOSE] POLYMERASE SRO4-RELATED"/>
    <property type="match status" value="1"/>
</dbReference>
<reference evidence="8" key="1">
    <citation type="submission" date="2018-08" db="EMBL/GenBank/DDBJ databases">
        <authorList>
            <person name="Rossello M."/>
        </authorList>
    </citation>
    <scope>NUCLEOTIDE SEQUENCE [LARGE SCALE GENOMIC DNA]</scope>
    <source>
        <strain evidence="8">cv. Chinese Spring</strain>
    </source>
</reference>
<feature type="domain" description="PARP catalytic" evidence="6">
    <location>
        <begin position="152"/>
        <end position="372"/>
    </location>
</feature>
<dbReference type="PaxDb" id="4565-Traes_4AS_23A883CB4.1"/>
<dbReference type="Pfam" id="PF12174">
    <property type="entry name" value="RST"/>
    <property type="match status" value="1"/>
</dbReference>
<organism evidence="8">
    <name type="scientific">Triticum aestivum</name>
    <name type="common">Wheat</name>
    <dbReference type="NCBI Taxonomy" id="4565"/>
    <lineage>
        <taxon>Eukaryota</taxon>
        <taxon>Viridiplantae</taxon>
        <taxon>Streptophyta</taxon>
        <taxon>Embryophyta</taxon>
        <taxon>Tracheophyta</taxon>
        <taxon>Spermatophyta</taxon>
        <taxon>Magnoliopsida</taxon>
        <taxon>Liliopsida</taxon>
        <taxon>Poales</taxon>
        <taxon>Poaceae</taxon>
        <taxon>BOP clade</taxon>
        <taxon>Pooideae</taxon>
        <taxon>Triticodae</taxon>
        <taxon>Triticeae</taxon>
        <taxon>Triticinae</taxon>
        <taxon>Triticum</taxon>
    </lineage>
</organism>
<dbReference type="STRING" id="4565.A0A3B6HS26"/>
<dbReference type="GO" id="GO:0003950">
    <property type="term" value="F:NAD+ poly-ADP-ribosyltransferase activity"/>
    <property type="evidence" value="ECO:0007669"/>
    <property type="project" value="InterPro"/>
</dbReference>
<dbReference type="GO" id="GO:0005634">
    <property type="term" value="C:nucleus"/>
    <property type="evidence" value="ECO:0007669"/>
    <property type="project" value="UniProtKB-SubCell"/>
</dbReference>
<dbReference type="InterPro" id="IPR057823">
    <property type="entry name" value="WWE_RCD1"/>
</dbReference>
<keyword evidence="2" id="KW-0217">Developmental protein</keyword>
<dbReference type="InterPro" id="IPR012317">
    <property type="entry name" value="Poly(ADP-ribose)pol_cat_dom"/>
</dbReference>
<keyword evidence="4" id="KW-0539">Nucleus</keyword>
<dbReference type="Proteomes" id="UP000019116">
    <property type="component" value="Chromosome 4A"/>
</dbReference>
<accession>A0A3B6HS26</accession>
<feature type="region of interest" description="Disordered" evidence="5">
    <location>
        <begin position="118"/>
        <end position="155"/>
    </location>
</feature>
<sequence length="439" mass="47681">MDFSGDVKQAIPRPAVAFGGVGSAGPSPLLRGWREFRRSGAPVRFLCFEDGAWADVEGEAAVPLRRAFLDGRVVAEAAYGGREFLFDFLRMVRIDTGTAQEVAMGWIDDRGACFFPVPDSGRKRKRGEPELEDGASSGVEEGSDESSDTVESGRVGKAARGTWGRAVRLVETDKFYQVVKKLFLSGIAPRVGGGVAITAVHKVAQGPRCRAFQQQGQLLAAARGADGGNAKFAWYGAPSADVAAAVEHGFGRTNSQVLGHRAHGDGVHLSPPQSPFASAMLANADENGEAHIVLCRVLMGRPEAIPAGSSQLHPSSDNYDSAVDNMQNPQWYLVWSKDMNTRILPEYVVSFKCPSLRQMQGSSEATSQLKKPSPVARDMFPTLLAEIQRFVPSSKLQTLQGTYNRFKKGQMKKDQFIRFLRAFIGDRVLTAVAKKLRGY</sequence>
<dbReference type="InterPro" id="IPR022003">
    <property type="entry name" value="RST"/>
</dbReference>
<evidence type="ECO:0000256" key="1">
    <source>
        <dbReference type="ARBA" id="ARBA00004123"/>
    </source>
</evidence>
<dbReference type="Pfam" id="PF23467">
    <property type="entry name" value="WWE_5"/>
    <property type="match status" value="1"/>
</dbReference>
<keyword evidence="9" id="KW-1185">Reference proteome</keyword>
<evidence type="ECO:0000259" key="7">
    <source>
        <dbReference type="PROSITE" id="PS51879"/>
    </source>
</evidence>
<comment type="subcellular location">
    <subcellularLocation>
        <location evidence="1">Nucleus</location>
    </subcellularLocation>
</comment>
<feature type="domain" description="RST" evidence="7">
    <location>
        <begin position="371"/>
        <end position="439"/>
    </location>
</feature>
<evidence type="ECO:0000256" key="5">
    <source>
        <dbReference type="SAM" id="MobiDB-lite"/>
    </source>
</evidence>
<proteinExistence type="predicted"/>
<dbReference type="SMR" id="A0A3B6HS26"/>
<dbReference type="InterPro" id="IPR044964">
    <property type="entry name" value="RCD1/SRO1-5"/>
</dbReference>
<dbReference type="GeneID" id="123085095"/>
<dbReference type="EnsemblPlants" id="TraesCS4A02G059400.1">
    <property type="protein sequence ID" value="TraesCS4A02G059400.1"/>
    <property type="gene ID" value="TraesCS4A02G059400"/>
</dbReference>
<protein>
    <submittedName>
        <fullName evidence="8">Poly [ADP-ribose] polymerase</fullName>
    </submittedName>
</protein>
<dbReference type="PROSITE" id="PS51059">
    <property type="entry name" value="PARP_CATALYTIC"/>
    <property type="match status" value="1"/>
</dbReference>
<dbReference type="KEGG" id="taes:123085095"/>
<reference evidence="8" key="2">
    <citation type="submission" date="2018-10" db="UniProtKB">
        <authorList>
            <consortium name="EnsemblPlants"/>
        </authorList>
    </citation>
    <scope>IDENTIFICATION</scope>
</reference>
<evidence type="ECO:0000313" key="8">
    <source>
        <dbReference type="EnsemblPlants" id="TraesCS4A02G059400.1"/>
    </source>
</evidence>
<evidence type="ECO:0000256" key="4">
    <source>
        <dbReference type="ARBA" id="ARBA00023242"/>
    </source>
</evidence>
<evidence type="ECO:0000256" key="2">
    <source>
        <dbReference type="ARBA" id="ARBA00022473"/>
    </source>
</evidence>
<evidence type="ECO:0000259" key="6">
    <source>
        <dbReference type="PROSITE" id="PS51059"/>
    </source>
</evidence>
<gene>
    <name evidence="8" type="primary">LOC123085095</name>
</gene>
<name>A0A3B6HS26_WHEAT</name>
<dbReference type="Gene3D" id="3.90.228.10">
    <property type="match status" value="1"/>
</dbReference>
<dbReference type="PANTHER" id="PTHR32263:SF19">
    <property type="entry name" value="OS03G0230300 PROTEIN"/>
    <property type="match status" value="1"/>
</dbReference>
<dbReference type="AlphaFoldDB" id="A0A3B6HS26"/>
<dbReference type="PROSITE" id="PS51879">
    <property type="entry name" value="RST"/>
    <property type="match status" value="1"/>
</dbReference>